<gene>
    <name evidence="6" type="ORF">EB796_017774</name>
</gene>
<keyword evidence="7" id="KW-1185">Reference proteome</keyword>
<keyword evidence="4" id="KW-0768">Sushi</keyword>
<dbReference type="InterPro" id="IPR000436">
    <property type="entry name" value="Sushi_SCR_CCP_dom"/>
</dbReference>
<comment type="caution">
    <text evidence="4">Lacks conserved residue(s) required for the propagation of feature annotation.</text>
</comment>
<dbReference type="SUPFAM" id="SSF49265">
    <property type="entry name" value="Fibronectin type III"/>
    <property type="match status" value="1"/>
</dbReference>
<keyword evidence="1" id="KW-0732">Signal</keyword>
<keyword evidence="3" id="KW-1015">Disulfide bond</keyword>
<dbReference type="Pfam" id="PF00084">
    <property type="entry name" value="Sushi"/>
    <property type="match status" value="1"/>
</dbReference>
<dbReference type="SUPFAM" id="SSF57535">
    <property type="entry name" value="Complement control module/SCR domain"/>
    <property type="match status" value="1"/>
</dbReference>
<dbReference type="PANTHER" id="PTHR45656:SF4">
    <property type="entry name" value="PROTEIN CBR-CLEC-78"/>
    <property type="match status" value="1"/>
</dbReference>
<sequence>MLIWIFILIGIVKALPLTPVNFEVITLSSECLGLSWQPTTDSDISHEVSCVNSLWAEVSTEKKVCNFAPYTSVTCSLRARSSDGVSGETSATSTTSCGTPAKVLYNAAFTTSNTPGTPEDISLEIDWAYACDYTANVDLSTLQLTQFTDTSEPQVSFCPGLESMKKYTCAAAAVNSAGAGEVSTTTEYTPVTHHVERRYVLYIRPYSMGLVRVYFYSPIPYYAEHVEIRNYLIVVRQPNGTSCWNTTAVSFAVAADNSSLCYIAAVISPNKLSASLDIGADNYYGEYYNAPLVKDKEYEFYVVMLVYSKLEEEEIMQYIAVKSGVVKDVPCPRPPEGNNSIVIVTHTGNFLGDTVTYGCEDGFILRGNDKLRCQLNGTESIWFGKLPKCRPVWEIPLGVGLPPFSSSSCASNPWCCQAQQSFSKP</sequence>
<protein>
    <recommendedName>
        <fullName evidence="5">Sushi domain-containing protein</fullName>
    </recommendedName>
</protein>
<feature type="domain" description="Sushi" evidence="5">
    <location>
        <begin position="329"/>
        <end position="391"/>
    </location>
</feature>
<dbReference type="CDD" id="cd00033">
    <property type="entry name" value="CCP"/>
    <property type="match status" value="1"/>
</dbReference>
<evidence type="ECO:0000313" key="6">
    <source>
        <dbReference type="EMBL" id="KAF6023921.1"/>
    </source>
</evidence>
<accession>A0A7J7JE87</accession>
<dbReference type="AlphaFoldDB" id="A0A7J7JE87"/>
<evidence type="ECO:0000256" key="4">
    <source>
        <dbReference type="PROSITE-ProRule" id="PRU00302"/>
    </source>
</evidence>
<dbReference type="Proteomes" id="UP000593567">
    <property type="component" value="Unassembled WGS sequence"/>
</dbReference>
<dbReference type="InterPro" id="IPR036116">
    <property type="entry name" value="FN3_sf"/>
</dbReference>
<keyword evidence="2" id="KW-0677">Repeat</keyword>
<organism evidence="6 7">
    <name type="scientific">Bugula neritina</name>
    <name type="common">Brown bryozoan</name>
    <name type="synonym">Sertularia neritina</name>
    <dbReference type="NCBI Taxonomy" id="10212"/>
    <lineage>
        <taxon>Eukaryota</taxon>
        <taxon>Metazoa</taxon>
        <taxon>Spiralia</taxon>
        <taxon>Lophotrochozoa</taxon>
        <taxon>Bryozoa</taxon>
        <taxon>Gymnolaemata</taxon>
        <taxon>Cheilostomatida</taxon>
        <taxon>Flustrina</taxon>
        <taxon>Buguloidea</taxon>
        <taxon>Bugulidae</taxon>
        <taxon>Bugula</taxon>
    </lineage>
</organism>
<dbReference type="PANTHER" id="PTHR45656">
    <property type="entry name" value="PROTEIN CBR-CLEC-78"/>
    <property type="match status" value="1"/>
</dbReference>
<evidence type="ECO:0000313" key="7">
    <source>
        <dbReference type="Proteomes" id="UP000593567"/>
    </source>
</evidence>
<dbReference type="PROSITE" id="PS50923">
    <property type="entry name" value="SUSHI"/>
    <property type="match status" value="1"/>
</dbReference>
<proteinExistence type="predicted"/>
<reference evidence="6" key="1">
    <citation type="submission" date="2020-06" db="EMBL/GenBank/DDBJ databases">
        <title>Draft genome of Bugula neritina, a colonial animal packing powerful symbionts and potential medicines.</title>
        <authorList>
            <person name="Rayko M."/>
        </authorList>
    </citation>
    <scope>NUCLEOTIDE SEQUENCE [LARGE SCALE GENOMIC DNA]</scope>
    <source>
        <strain evidence="6">Kwan_BN1</strain>
    </source>
</reference>
<dbReference type="InterPro" id="IPR035976">
    <property type="entry name" value="Sushi/SCR/CCP_sf"/>
</dbReference>
<dbReference type="Gene3D" id="2.10.70.10">
    <property type="entry name" value="Complement Module, domain 1"/>
    <property type="match status" value="1"/>
</dbReference>
<evidence type="ECO:0000259" key="5">
    <source>
        <dbReference type="PROSITE" id="PS50923"/>
    </source>
</evidence>
<evidence type="ECO:0000256" key="1">
    <source>
        <dbReference type="ARBA" id="ARBA00022729"/>
    </source>
</evidence>
<dbReference type="EMBL" id="VXIV02002647">
    <property type="protein sequence ID" value="KAF6023921.1"/>
    <property type="molecule type" value="Genomic_DNA"/>
</dbReference>
<dbReference type="SMART" id="SM00032">
    <property type="entry name" value="CCP"/>
    <property type="match status" value="1"/>
</dbReference>
<dbReference type="InterPro" id="IPR051277">
    <property type="entry name" value="SEZ6_CSMD_C4BPB_Regulators"/>
</dbReference>
<evidence type="ECO:0000256" key="2">
    <source>
        <dbReference type="ARBA" id="ARBA00022737"/>
    </source>
</evidence>
<dbReference type="OrthoDB" id="6158054at2759"/>
<evidence type="ECO:0000256" key="3">
    <source>
        <dbReference type="ARBA" id="ARBA00023157"/>
    </source>
</evidence>
<comment type="caution">
    <text evidence="6">The sequence shown here is derived from an EMBL/GenBank/DDBJ whole genome shotgun (WGS) entry which is preliminary data.</text>
</comment>
<name>A0A7J7JE87_BUGNE</name>